<feature type="domain" description="16S/18S rRNA aminocarboxypropyltransferase Tsr3 C-terminal" evidence="7">
    <location>
        <begin position="150"/>
        <end position="182"/>
    </location>
</feature>
<reference evidence="8" key="1">
    <citation type="journal article" date="2017" name="Nature">
        <title>The genome of Chenopodium quinoa.</title>
        <authorList>
            <person name="Jarvis D.E."/>
            <person name="Ho Y.S."/>
            <person name="Lightfoot D.J."/>
            <person name="Schmoeckel S.M."/>
            <person name="Li B."/>
            <person name="Borm T.J.A."/>
            <person name="Ohyanagi H."/>
            <person name="Mineta K."/>
            <person name="Michell C.T."/>
            <person name="Saber N."/>
            <person name="Kharbatia N.M."/>
            <person name="Rupper R.R."/>
            <person name="Sharp A.R."/>
            <person name="Dally N."/>
            <person name="Boughton B.A."/>
            <person name="Woo Y.H."/>
            <person name="Gao G."/>
            <person name="Schijlen E.G.W.M."/>
            <person name="Guo X."/>
            <person name="Momin A.A."/>
            <person name="Negrao S."/>
            <person name="Al-Babili S."/>
            <person name="Gehring C."/>
            <person name="Roessner U."/>
            <person name="Jung C."/>
            <person name="Murphy K."/>
            <person name="Arold S.T."/>
            <person name="Gojobori T."/>
            <person name="van der Linden C.G."/>
            <person name="van Loo E.N."/>
            <person name="Jellen E.N."/>
            <person name="Maughan P.J."/>
            <person name="Tester M."/>
        </authorList>
    </citation>
    <scope>NUCLEOTIDE SEQUENCE [LARGE SCALE GENOMIC DNA]</scope>
    <source>
        <strain evidence="8">cv. PI 614886</strain>
    </source>
</reference>
<dbReference type="GO" id="GO:0030490">
    <property type="term" value="P:maturation of SSU-rRNA"/>
    <property type="evidence" value="ECO:0007669"/>
    <property type="project" value="TreeGrafter"/>
</dbReference>
<dbReference type="EnsemblPlants" id="AUR62004200-RA">
    <property type="protein sequence ID" value="AUR62004200-RA:cds"/>
    <property type="gene ID" value="AUR62004200"/>
</dbReference>
<evidence type="ECO:0000313" key="8">
    <source>
        <dbReference type="EnsemblPlants" id="AUR62004200-RA:cds"/>
    </source>
</evidence>
<keyword evidence="9" id="KW-1185">Reference proteome</keyword>
<evidence type="ECO:0000313" key="9">
    <source>
        <dbReference type="Proteomes" id="UP000596660"/>
    </source>
</evidence>
<evidence type="ECO:0000256" key="6">
    <source>
        <dbReference type="SAM" id="Coils"/>
    </source>
</evidence>
<dbReference type="AlphaFoldDB" id="A0A803KYU1"/>
<organism evidence="8 9">
    <name type="scientific">Chenopodium quinoa</name>
    <name type="common">Quinoa</name>
    <dbReference type="NCBI Taxonomy" id="63459"/>
    <lineage>
        <taxon>Eukaryota</taxon>
        <taxon>Viridiplantae</taxon>
        <taxon>Streptophyta</taxon>
        <taxon>Embryophyta</taxon>
        <taxon>Tracheophyta</taxon>
        <taxon>Spermatophyta</taxon>
        <taxon>Magnoliopsida</taxon>
        <taxon>eudicotyledons</taxon>
        <taxon>Gunneridae</taxon>
        <taxon>Pentapetalae</taxon>
        <taxon>Caryophyllales</taxon>
        <taxon>Chenopodiaceae</taxon>
        <taxon>Chenopodioideae</taxon>
        <taxon>Atripliceae</taxon>
        <taxon>Chenopodium</taxon>
    </lineage>
</organism>
<name>A0A803KYU1_CHEQI</name>
<keyword evidence="4" id="KW-0808">Transferase</keyword>
<keyword evidence="2" id="KW-0690">Ribosome biogenesis</keyword>
<dbReference type="InterPro" id="IPR007177">
    <property type="entry name" value="Tsr3_C"/>
</dbReference>
<accession>A0A803KYU1</accession>
<dbReference type="Pfam" id="PF04034">
    <property type="entry name" value="Ribo_biogen_C"/>
    <property type="match status" value="1"/>
</dbReference>
<keyword evidence="6" id="KW-0175">Coiled coil</keyword>
<evidence type="ECO:0000256" key="3">
    <source>
        <dbReference type="ARBA" id="ARBA00022552"/>
    </source>
</evidence>
<dbReference type="Proteomes" id="UP000596660">
    <property type="component" value="Unplaced"/>
</dbReference>
<feature type="coiled-coil region" evidence="6">
    <location>
        <begin position="219"/>
        <end position="246"/>
    </location>
</feature>
<evidence type="ECO:0000256" key="5">
    <source>
        <dbReference type="ARBA" id="ARBA00022691"/>
    </source>
</evidence>
<dbReference type="Gramene" id="AUR62004200-RA">
    <property type="protein sequence ID" value="AUR62004200-RA:cds"/>
    <property type="gene ID" value="AUR62004200"/>
</dbReference>
<keyword evidence="1" id="KW-0963">Cytoplasm</keyword>
<dbReference type="PANTHER" id="PTHR20426">
    <property type="entry name" value="RIBOSOME BIOGENESIS PROTEIN TSR3 HOMOLOG"/>
    <property type="match status" value="1"/>
</dbReference>
<protein>
    <recommendedName>
        <fullName evidence="7">16S/18S rRNA aminocarboxypropyltransferase Tsr3 C-terminal domain-containing protein</fullName>
    </recommendedName>
</protein>
<dbReference type="InterPro" id="IPR022968">
    <property type="entry name" value="Tsr3-like"/>
</dbReference>
<sequence>MLFVVISIWEDTNHPGSRRITAISEVNNLLLQFSLLCGILDNVMQRGVQDGSWLRFNLLKELRANAGFGGLGLIPVGTHCVSREDYALIKLRGLAVVVGTRCVFREDYALIKLRGLAVVDCSWHRLTDVPFAIGYNHGWRRHICCWGSSKWGYAFLSLNKELLKAYSECKDSAEIISAQNAWKSKQQNLHACNILQDEADKNEFLSDEEANSDDSDDRLPSLEINFNHLKLEKAEEENESEESEELGRLRGYKFALLIKIR</sequence>
<evidence type="ECO:0000256" key="4">
    <source>
        <dbReference type="ARBA" id="ARBA00022679"/>
    </source>
</evidence>
<dbReference type="GO" id="GO:0106388">
    <property type="term" value="F:rRNA small subunit aminocarboxypropyltransferase activity"/>
    <property type="evidence" value="ECO:0007669"/>
    <property type="project" value="InterPro"/>
</dbReference>
<dbReference type="PANTHER" id="PTHR20426:SF0">
    <property type="entry name" value="18S RRNA AMINOCARBOXYPROPYLTRANSFERASE"/>
    <property type="match status" value="1"/>
</dbReference>
<evidence type="ECO:0000256" key="1">
    <source>
        <dbReference type="ARBA" id="ARBA00022490"/>
    </source>
</evidence>
<reference evidence="8" key="2">
    <citation type="submission" date="2021-03" db="UniProtKB">
        <authorList>
            <consortium name="EnsemblPlants"/>
        </authorList>
    </citation>
    <scope>IDENTIFICATION</scope>
</reference>
<keyword evidence="5" id="KW-0949">S-adenosyl-L-methionine</keyword>
<proteinExistence type="predicted"/>
<evidence type="ECO:0000256" key="2">
    <source>
        <dbReference type="ARBA" id="ARBA00022517"/>
    </source>
</evidence>
<evidence type="ECO:0000259" key="7">
    <source>
        <dbReference type="Pfam" id="PF04034"/>
    </source>
</evidence>
<keyword evidence="3" id="KW-0698">rRNA processing</keyword>